<keyword evidence="1 2" id="KW-0560">Oxidoreductase</keyword>
<feature type="domain" description="Prephenate/arogenate dehydrogenase" evidence="3">
    <location>
        <begin position="17"/>
        <end position="298"/>
    </location>
</feature>
<dbReference type="GO" id="GO:0006571">
    <property type="term" value="P:tyrosine biosynthetic process"/>
    <property type="evidence" value="ECO:0007669"/>
    <property type="project" value="UniProtKB-UniRule"/>
</dbReference>
<dbReference type="PROSITE" id="PS51176">
    <property type="entry name" value="PDH_ADH"/>
    <property type="match status" value="1"/>
</dbReference>
<keyword evidence="2" id="KW-0827">Tyrosine biosynthesis</keyword>
<dbReference type="AlphaFoldDB" id="A0A9P6PV02"/>
<evidence type="ECO:0000256" key="2">
    <source>
        <dbReference type="PIRNR" id="PIRNR036510"/>
    </source>
</evidence>
<organism evidence="4 5">
    <name type="scientific">Mortierella polycephala</name>
    <dbReference type="NCBI Taxonomy" id="41804"/>
    <lineage>
        <taxon>Eukaryota</taxon>
        <taxon>Fungi</taxon>
        <taxon>Fungi incertae sedis</taxon>
        <taxon>Mucoromycota</taxon>
        <taxon>Mortierellomycotina</taxon>
        <taxon>Mortierellomycetes</taxon>
        <taxon>Mortierellales</taxon>
        <taxon>Mortierellaceae</taxon>
        <taxon>Mortierella</taxon>
    </lineage>
</organism>
<comment type="catalytic activity">
    <reaction evidence="2">
        <text>prephenate + NADP(+) = 3-(4-hydroxyphenyl)pyruvate + CO2 + NADPH</text>
        <dbReference type="Rhea" id="RHEA:21640"/>
        <dbReference type="ChEBI" id="CHEBI:16526"/>
        <dbReference type="ChEBI" id="CHEBI:29934"/>
        <dbReference type="ChEBI" id="CHEBI:36242"/>
        <dbReference type="ChEBI" id="CHEBI:57783"/>
        <dbReference type="ChEBI" id="CHEBI:58349"/>
        <dbReference type="EC" id="1.3.1.13"/>
    </reaction>
</comment>
<dbReference type="InterPro" id="IPR003099">
    <property type="entry name" value="Prephen_DH"/>
</dbReference>
<dbReference type="FunFam" id="3.40.50.720:FF:000339">
    <property type="entry name" value="Prephenate dehydrogenase [NADP(+)]"/>
    <property type="match status" value="1"/>
</dbReference>
<dbReference type="InterPro" id="IPR050812">
    <property type="entry name" value="Preph/Arog_dehydrog"/>
</dbReference>
<dbReference type="InterPro" id="IPR028939">
    <property type="entry name" value="P5C_Rdtase_cat_N"/>
</dbReference>
<dbReference type="Pfam" id="PF03807">
    <property type="entry name" value="F420_oxidored"/>
    <property type="match status" value="1"/>
</dbReference>
<dbReference type="SUPFAM" id="SSF51735">
    <property type="entry name" value="NAD(P)-binding Rossmann-fold domains"/>
    <property type="match status" value="1"/>
</dbReference>
<dbReference type="EC" id="1.3.1.13" evidence="2"/>
<comment type="similarity">
    <text evidence="2">Belongs to the prephenate/arogenate dehydrogenase family.</text>
</comment>
<dbReference type="SUPFAM" id="SSF48179">
    <property type="entry name" value="6-phosphogluconate dehydrogenase C-terminal domain-like"/>
    <property type="match status" value="2"/>
</dbReference>
<sequence length="461" mass="51938">MTNNEAQEARIVEMETIQLGIIGMGDMGKLYARTFSAAGWKNVNVCDMPDKYEQLRQEFEGTGITVMRDGHLVSRQSDWILYSVPAEFIDSVVATYGPSTKVGAIVAGQTSVKAPEIAAFETHLPEDVFIITCHSMHGPTVSSRGQPLVIINHRGSAEALALVERILSCFESEIAHLSYKEHDRITADTQAVTHMAFLSMGTTWKHQDNFPWFDPTYTGGIENVKVNMTMRILSNKWHVYAGLAILNPSAKAQIRQYSLSVAALFKLMVQEKEDEFVSRIRAAGEFVFGNRGDREQILLSDNLLDQYSLGSVPKEKRKPNSHLSLLAMVDCWYQLKMNPYSHMVCQTPLFRFWLGISEYLFLNEDFLQDAMQAALYDKEIREDDMEFMMSARGWQECIALGNMEGYRMRFEDTAQFFQNRFGEAAVIGKRMIEMITRKTTTTTTTTTMAMSDASGGTGSGQ</sequence>
<dbReference type="InterPro" id="IPR036291">
    <property type="entry name" value="NAD(P)-bd_dom_sf"/>
</dbReference>
<keyword evidence="5" id="KW-1185">Reference proteome</keyword>
<evidence type="ECO:0000256" key="1">
    <source>
        <dbReference type="ARBA" id="ARBA00023002"/>
    </source>
</evidence>
<keyword evidence="2" id="KW-0028">Amino-acid biosynthesis</keyword>
<keyword evidence="2" id="KW-0521">NADP</keyword>
<dbReference type="Gene3D" id="1.10.3660.10">
    <property type="entry name" value="6-phosphogluconate dehydrogenase C-terminal like domain"/>
    <property type="match status" value="2"/>
</dbReference>
<comment type="pathway">
    <text evidence="2">Amino-acid biosynthesis; L-tyrosine biosynthesis; (4-hydroxyphenyl)pyruvate from prephenate (NADP(+) route): step 1/1.</text>
</comment>
<dbReference type="OrthoDB" id="5399569at2759"/>
<dbReference type="GO" id="GO:0004665">
    <property type="term" value="F:prephenate dehydrogenase (NADP+) activity"/>
    <property type="evidence" value="ECO:0007669"/>
    <property type="project" value="UniProtKB-UniRule"/>
</dbReference>
<dbReference type="PANTHER" id="PTHR21363">
    <property type="entry name" value="PREPHENATE DEHYDROGENASE"/>
    <property type="match status" value="1"/>
</dbReference>
<comment type="caution">
    <text evidence="4">The sequence shown here is derived from an EMBL/GenBank/DDBJ whole genome shotgun (WGS) entry which is preliminary data.</text>
</comment>
<dbReference type="EMBL" id="JAAAJA010000460">
    <property type="protein sequence ID" value="KAG0253433.1"/>
    <property type="molecule type" value="Genomic_DNA"/>
</dbReference>
<proteinExistence type="inferred from homology"/>
<reference evidence="4" key="1">
    <citation type="journal article" date="2020" name="Fungal Divers.">
        <title>Resolving the Mortierellaceae phylogeny through synthesis of multi-gene phylogenetics and phylogenomics.</title>
        <authorList>
            <person name="Vandepol N."/>
            <person name="Liber J."/>
            <person name="Desiro A."/>
            <person name="Na H."/>
            <person name="Kennedy M."/>
            <person name="Barry K."/>
            <person name="Grigoriev I.V."/>
            <person name="Miller A.N."/>
            <person name="O'Donnell K."/>
            <person name="Stajich J.E."/>
            <person name="Bonito G."/>
        </authorList>
    </citation>
    <scope>NUCLEOTIDE SEQUENCE</scope>
    <source>
        <strain evidence="4">KOD948</strain>
    </source>
</reference>
<keyword evidence="2" id="KW-0057">Aromatic amino acid biosynthesis</keyword>
<protein>
    <recommendedName>
        <fullName evidence="2">Prephenate dehydrogenase [NADP(+)]</fullName>
        <shortName evidence="2">PRDH</shortName>
        <ecNumber evidence="2">1.3.1.13</ecNumber>
    </recommendedName>
</protein>
<dbReference type="GO" id="GO:0008977">
    <property type="term" value="F:prephenate dehydrogenase (NAD+) activity"/>
    <property type="evidence" value="ECO:0007669"/>
    <property type="project" value="InterPro"/>
</dbReference>
<dbReference type="Gene3D" id="3.40.50.720">
    <property type="entry name" value="NAD(P)-binding Rossmann-like Domain"/>
    <property type="match status" value="1"/>
</dbReference>
<dbReference type="InterPro" id="IPR008927">
    <property type="entry name" value="6-PGluconate_DH-like_C_sf"/>
</dbReference>
<gene>
    <name evidence="4" type="primary">TYR1</name>
    <name evidence="4" type="ORF">BG011_006381</name>
</gene>
<name>A0A9P6PV02_9FUNG</name>
<accession>A0A9P6PV02</accession>
<dbReference type="InterPro" id="IPR012385">
    <property type="entry name" value="Prephenate_DH_fun"/>
</dbReference>
<dbReference type="Proteomes" id="UP000726737">
    <property type="component" value="Unassembled WGS sequence"/>
</dbReference>
<evidence type="ECO:0000313" key="4">
    <source>
        <dbReference type="EMBL" id="KAG0253433.1"/>
    </source>
</evidence>
<dbReference type="GO" id="GO:0070403">
    <property type="term" value="F:NAD+ binding"/>
    <property type="evidence" value="ECO:0007669"/>
    <property type="project" value="TreeGrafter"/>
</dbReference>
<evidence type="ECO:0000313" key="5">
    <source>
        <dbReference type="Proteomes" id="UP000726737"/>
    </source>
</evidence>
<dbReference type="PANTHER" id="PTHR21363:SF0">
    <property type="entry name" value="PREPHENATE DEHYDROGENASE [NADP(+)]"/>
    <property type="match status" value="1"/>
</dbReference>
<evidence type="ECO:0000259" key="3">
    <source>
        <dbReference type="PROSITE" id="PS51176"/>
    </source>
</evidence>
<dbReference type="PIRSF" id="PIRSF036510">
    <property type="entry name" value="PDH_fung"/>
    <property type="match status" value="1"/>
</dbReference>